<feature type="non-terminal residue" evidence="2">
    <location>
        <position position="1"/>
    </location>
</feature>
<reference evidence="2 3" key="1">
    <citation type="journal article" date="2023" name="Plants (Basel)">
        <title>Bridging the Gap: Combining Genomics and Transcriptomics Approaches to Understand Stylosanthes scabra, an Orphan Legume from the Brazilian Caatinga.</title>
        <authorList>
            <person name="Ferreira-Neto J.R.C."/>
            <person name="da Silva M.D."/>
            <person name="Binneck E."/>
            <person name="de Melo N.F."/>
            <person name="da Silva R.H."/>
            <person name="de Melo A.L.T.M."/>
            <person name="Pandolfi V."/>
            <person name="Bustamante F.O."/>
            <person name="Brasileiro-Vidal A.C."/>
            <person name="Benko-Iseppon A.M."/>
        </authorList>
    </citation>
    <scope>NUCLEOTIDE SEQUENCE [LARGE SCALE GENOMIC DNA]</scope>
    <source>
        <tissue evidence="2">Leaves</tissue>
    </source>
</reference>
<feature type="region of interest" description="Disordered" evidence="1">
    <location>
        <begin position="45"/>
        <end position="89"/>
    </location>
</feature>
<comment type="caution">
    <text evidence="2">The sequence shown here is derived from an EMBL/GenBank/DDBJ whole genome shotgun (WGS) entry which is preliminary data.</text>
</comment>
<dbReference type="Proteomes" id="UP001341840">
    <property type="component" value="Unassembled WGS sequence"/>
</dbReference>
<evidence type="ECO:0000313" key="3">
    <source>
        <dbReference type="Proteomes" id="UP001341840"/>
    </source>
</evidence>
<organism evidence="2 3">
    <name type="scientific">Stylosanthes scabra</name>
    <dbReference type="NCBI Taxonomy" id="79078"/>
    <lineage>
        <taxon>Eukaryota</taxon>
        <taxon>Viridiplantae</taxon>
        <taxon>Streptophyta</taxon>
        <taxon>Embryophyta</taxon>
        <taxon>Tracheophyta</taxon>
        <taxon>Spermatophyta</taxon>
        <taxon>Magnoliopsida</taxon>
        <taxon>eudicotyledons</taxon>
        <taxon>Gunneridae</taxon>
        <taxon>Pentapetalae</taxon>
        <taxon>rosids</taxon>
        <taxon>fabids</taxon>
        <taxon>Fabales</taxon>
        <taxon>Fabaceae</taxon>
        <taxon>Papilionoideae</taxon>
        <taxon>50 kb inversion clade</taxon>
        <taxon>dalbergioids sensu lato</taxon>
        <taxon>Dalbergieae</taxon>
        <taxon>Pterocarpus clade</taxon>
        <taxon>Stylosanthes</taxon>
    </lineage>
</organism>
<evidence type="ECO:0000313" key="2">
    <source>
        <dbReference type="EMBL" id="MED6189086.1"/>
    </source>
</evidence>
<sequence>NSYNKASEGNLLQFIEDTKVGQQLWQPYSVAAVAKLLGNRVTARRATRNGGSSQNSVIAAADHNPSTTASKNPKERDQGRENLTSGGIR</sequence>
<proteinExistence type="predicted"/>
<evidence type="ECO:0000256" key="1">
    <source>
        <dbReference type="SAM" id="MobiDB-lite"/>
    </source>
</evidence>
<accession>A0ABU6WW17</accession>
<name>A0ABU6WW17_9FABA</name>
<dbReference type="EMBL" id="JASCZI010183138">
    <property type="protein sequence ID" value="MED6189086.1"/>
    <property type="molecule type" value="Genomic_DNA"/>
</dbReference>
<protein>
    <submittedName>
        <fullName evidence="2">Uncharacterized protein</fullName>
    </submittedName>
</protein>
<keyword evidence="3" id="KW-1185">Reference proteome</keyword>
<gene>
    <name evidence="2" type="ORF">PIB30_092299</name>
</gene>